<reference evidence="3 4" key="1">
    <citation type="submission" date="2018-05" db="EMBL/GenBank/DDBJ databases">
        <title>Draft genome sequences of Dehalococcoides mccartyi strains RC and KS.</title>
        <authorList>
            <person name="Higgins S.A."/>
            <person name="Padilla-Crespo E."/>
            <person name="Loeffler F.E."/>
        </authorList>
    </citation>
    <scope>NUCLEOTIDE SEQUENCE [LARGE SCALE GENOMIC DNA]</scope>
    <source>
        <strain evidence="2 3">KS</strain>
        <strain evidence="1 4">RC</strain>
    </source>
</reference>
<dbReference type="Proteomes" id="UP000248786">
    <property type="component" value="Unassembled WGS sequence"/>
</dbReference>
<protein>
    <submittedName>
        <fullName evidence="1">Uncharacterized protein</fullName>
    </submittedName>
</protein>
<evidence type="ECO:0000313" key="2">
    <source>
        <dbReference type="EMBL" id="RAL70024.1"/>
    </source>
</evidence>
<evidence type="ECO:0000313" key="1">
    <source>
        <dbReference type="EMBL" id="RAL68819.1"/>
    </source>
</evidence>
<evidence type="ECO:0000313" key="3">
    <source>
        <dbReference type="Proteomes" id="UP000248786"/>
    </source>
</evidence>
<sequence>MELERIMVDSDEKAALQFLKKLVYDRIAQGQKGKLKSHLDGTNPVEGFIKDNQ</sequence>
<dbReference type="EMBL" id="QGLC01000025">
    <property type="protein sequence ID" value="RAL68819.1"/>
    <property type="molecule type" value="Genomic_DNA"/>
</dbReference>
<dbReference type="EMBL" id="QGLD01000018">
    <property type="protein sequence ID" value="RAL70024.1"/>
    <property type="molecule type" value="Genomic_DNA"/>
</dbReference>
<evidence type="ECO:0000313" key="4">
    <source>
        <dbReference type="Proteomes" id="UP000249146"/>
    </source>
</evidence>
<comment type="caution">
    <text evidence="1">The sequence shown here is derived from an EMBL/GenBank/DDBJ whole genome shotgun (WGS) entry which is preliminary data.</text>
</comment>
<organism evidence="1 4">
    <name type="scientific">Dehalococcoides mccartyi</name>
    <dbReference type="NCBI Taxonomy" id="61435"/>
    <lineage>
        <taxon>Bacteria</taxon>
        <taxon>Bacillati</taxon>
        <taxon>Chloroflexota</taxon>
        <taxon>Dehalococcoidia</taxon>
        <taxon>Dehalococcoidales</taxon>
        <taxon>Dehalococcoidaceae</taxon>
        <taxon>Dehalococcoides</taxon>
    </lineage>
</organism>
<accession>A0A328EMR4</accession>
<dbReference type="Proteomes" id="UP000249146">
    <property type="component" value="Unassembled WGS sequence"/>
</dbReference>
<name>A0A328EMR4_9CHLR</name>
<gene>
    <name evidence="2" type="ORF">C1G86_1548</name>
    <name evidence="1" type="ORF">C1G87_1583</name>
</gene>
<proteinExistence type="predicted"/>
<dbReference type="AlphaFoldDB" id="A0A328EMR4"/>